<evidence type="ECO:0000313" key="1">
    <source>
        <dbReference type="EMBL" id="WRP16078.1"/>
    </source>
</evidence>
<gene>
    <name evidence="1" type="ORF">U7230_08135</name>
</gene>
<evidence type="ECO:0000313" key="2">
    <source>
        <dbReference type="Proteomes" id="UP001332192"/>
    </source>
</evidence>
<sequence>MHRGPLQGTTVPAAQPPAAFRPSLLKVWPEVGQTLRAHRTRAYELLPSLPGVIRLGQRQYRVIRDALRRRLEEAAP</sequence>
<proteinExistence type="predicted"/>
<organism evidence="1 2">
    <name type="scientific">Carboxydichorda subterranea</name>
    <dbReference type="NCBI Taxonomy" id="3109565"/>
    <lineage>
        <taxon>Bacteria</taxon>
        <taxon>Bacillati</taxon>
        <taxon>Bacillota</taxon>
        <taxon>Limnochordia</taxon>
        <taxon>Limnochordales</taxon>
        <taxon>Geochordaceae</taxon>
        <taxon>Carboxydichorda</taxon>
    </lineage>
</organism>
<dbReference type="EMBL" id="CP141615">
    <property type="protein sequence ID" value="WRP16078.1"/>
    <property type="molecule type" value="Genomic_DNA"/>
</dbReference>
<protein>
    <submittedName>
        <fullName evidence="1">Uncharacterized protein</fullName>
    </submittedName>
</protein>
<keyword evidence="2" id="KW-1185">Reference proteome</keyword>
<dbReference type="RefSeq" id="WP_324715351.1">
    <property type="nucleotide sequence ID" value="NZ_CP141615.1"/>
</dbReference>
<accession>A0ABZ1BV92</accession>
<reference evidence="1 2" key="1">
    <citation type="journal article" date="2024" name="Front. Microbiol.">
        <title>Novel thermophilic genera Geochorda gen. nov. and Carboxydochorda gen. nov. from the deep terrestrial subsurface reveal the ecophysiological diversity in the class Limnochordia.</title>
        <authorList>
            <person name="Karnachuk O.V."/>
            <person name="Lukina A.P."/>
            <person name="Avakyan M.R."/>
            <person name="Kadnikov V.V."/>
            <person name="Begmatov S."/>
            <person name="Beletsky A.V."/>
            <person name="Vlasova K.G."/>
            <person name="Novikov A.A."/>
            <person name="Shcherbakova V.A."/>
            <person name="Mardanov A.V."/>
            <person name="Ravin N.V."/>
        </authorList>
    </citation>
    <scope>NUCLEOTIDE SEQUENCE [LARGE SCALE GENOMIC DNA]</scope>
    <source>
        <strain evidence="1 2">L945</strain>
    </source>
</reference>
<dbReference type="Proteomes" id="UP001332192">
    <property type="component" value="Chromosome"/>
</dbReference>
<name>A0ABZ1BV92_9FIRM</name>